<evidence type="ECO:0000256" key="1">
    <source>
        <dbReference type="ARBA" id="ARBA00004245"/>
    </source>
</evidence>
<dbReference type="GO" id="GO:0005856">
    <property type="term" value="C:cytoskeleton"/>
    <property type="evidence" value="ECO:0007669"/>
    <property type="project" value="UniProtKB-SubCell"/>
</dbReference>
<comment type="subcellular location">
    <subcellularLocation>
        <location evidence="2">Cell membrane</location>
        <location evidence="2">Sarcolemma</location>
        <topology evidence="2">Single-pass type II membrane protein</topology>
    </subcellularLocation>
    <subcellularLocation>
        <location evidence="1">Cytoplasm</location>
        <location evidence="1">Cytoskeleton</location>
    </subcellularLocation>
</comment>
<evidence type="ECO:0000256" key="5">
    <source>
        <dbReference type="ARBA" id="ARBA00022490"/>
    </source>
</evidence>
<protein>
    <submittedName>
        <fullName evidence="14">Zeta-sarcoglycan</fullName>
    </submittedName>
</protein>
<reference evidence="14" key="2">
    <citation type="journal article" date="2023" name="Science">
        <title>Genomic signatures of disease resistance in endangered staghorn corals.</title>
        <authorList>
            <person name="Vollmer S.V."/>
            <person name="Selwyn J.D."/>
            <person name="Despard B.A."/>
            <person name="Roesel C.L."/>
        </authorList>
    </citation>
    <scope>NUCLEOTIDE SEQUENCE</scope>
    <source>
        <strain evidence="14">K2</strain>
    </source>
</reference>
<keyword evidence="7" id="KW-0735">Signal-anchor</keyword>
<dbReference type="GO" id="GO:0042383">
    <property type="term" value="C:sarcolemma"/>
    <property type="evidence" value="ECO:0007669"/>
    <property type="project" value="UniProtKB-SubCell"/>
</dbReference>
<dbReference type="AlphaFoldDB" id="A0AAD9Q0Q3"/>
<name>A0AAD9Q0Q3_ACRCE</name>
<evidence type="ECO:0000256" key="10">
    <source>
        <dbReference type="ARBA" id="ARBA00023157"/>
    </source>
</evidence>
<evidence type="ECO:0000256" key="4">
    <source>
        <dbReference type="ARBA" id="ARBA00022475"/>
    </source>
</evidence>
<feature type="transmembrane region" description="Helical" evidence="13">
    <location>
        <begin position="115"/>
        <end position="138"/>
    </location>
</feature>
<dbReference type="GO" id="GO:0016012">
    <property type="term" value="C:sarcoglycan complex"/>
    <property type="evidence" value="ECO:0007669"/>
    <property type="project" value="InterPro"/>
</dbReference>
<evidence type="ECO:0000256" key="6">
    <source>
        <dbReference type="ARBA" id="ARBA00022692"/>
    </source>
</evidence>
<sequence>MSGMLGDLAFRVWFTNLFTVTCKRQVVCVDKVNCLSSSKKSDSGGEKLYKVQKIVTLACKELFCSLHHELRALFCLTKRESTKMSAERREEIDWNHQDPATVIYSIGIYGWRKRLVYFLILLIMVITIINLSLVIWIMRVMDFNLEGMGKLRITDQGLKLYYGEAEFVNELRANLIRPSQNNDLTLQSTANVTVNAHSVYGNITGQLFIGNDEVVARNQKLYIKTDHGKTILYADKDKIHFAADKLEFLKTLRAPPEKDLRLASLTRSLHMDAPDGMQFKSAAGSVGITSLSDLTIKSINGKVLLDGQTIAFKNLKAGTAAGGQADPNVREVCVCANGKVFLAPVDSRCQVSLLC</sequence>
<dbReference type="EMBL" id="JARQWQ010000085">
    <property type="protein sequence ID" value="KAK2552612.1"/>
    <property type="molecule type" value="Genomic_DNA"/>
</dbReference>
<keyword evidence="6 13" id="KW-0812">Transmembrane</keyword>
<organism evidence="14 15">
    <name type="scientific">Acropora cervicornis</name>
    <name type="common">Staghorn coral</name>
    <dbReference type="NCBI Taxonomy" id="6130"/>
    <lineage>
        <taxon>Eukaryota</taxon>
        <taxon>Metazoa</taxon>
        <taxon>Cnidaria</taxon>
        <taxon>Anthozoa</taxon>
        <taxon>Hexacorallia</taxon>
        <taxon>Scleractinia</taxon>
        <taxon>Astrocoeniina</taxon>
        <taxon>Acroporidae</taxon>
        <taxon>Acropora</taxon>
    </lineage>
</organism>
<dbReference type="Proteomes" id="UP001249851">
    <property type="component" value="Unassembled WGS sequence"/>
</dbReference>
<keyword evidence="12" id="KW-0206">Cytoskeleton</keyword>
<dbReference type="InterPro" id="IPR039972">
    <property type="entry name" value="Sarcoglycan_gamma/delta/zeta"/>
</dbReference>
<dbReference type="Pfam" id="PF04790">
    <property type="entry name" value="Sarcoglycan_1"/>
    <property type="match status" value="1"/>
</dbReference>
<evidence type="ECO:0000256" key="7">
    <source>
        <dbReference type="ARBA" id="ARBA00022968"/>
    </source>
</evidence>
<dbReference type="PANTHER" id="PTHR12939:SF10">
    <property type="entry name" value="EG:4F1.1 PROTEIN"/>
    <property type="match status" value="1"/>
</dbReference>
<reference evidence="14" key="1">
    <citation type="journal article" date="2023" name="G3 (Bethesda)">
        <title>Whole genome assembly and annotation of the endangered Caribbean coral Acropora cervicornis.</title>
        <authorList>
            <person name="Selwyn J.D."/>
            <person name="Vollmer S.V."/>
        </authorList>
    </citation>
    <scope>NUCLEOTIDE SEQUENCE</scope>
    <source>
        <strain evidence="14">K2</strain>
    </source>
</reference>
<evidence type="ECO:0000313" key="14">
    <source>
        <dbReference type="EMBL" id="KAK2552612.1"/>
    </source>
</evidence>
<dbReference type="PANTHER" id="PTHR12939">
    <property type="entry name" value="SARCOGLYCAN"/>
    <property type="match status" value="1"/>
</dbReference>
<comment type="similarity">
    <text evidence="3">Belongs to the sarcoglycan beta/delta/gamma/zeta family.</text>
</comment>
<evidence type="ECO:0000256" key="13">
    <source>
        <dbReference type="SAM" id="Phobius"/>
    </source>
</evidence>
<keyword evidence="11" id="KW-0325">Glycoprotein</keyword>
<keyword evidence="8 13" id="KW-1133">Transmembrane helix</keyword>
<dbReference type="InterPro" id="IPR006875">
    <property type="entry name" value="Sarcoglycan"/>
</dbReference>
<keyword evidence="15" id="KW-1185">Reference proteome</keyword>
<accession>A0AAD9Q0Q3</accession>
<evidence type="ECO:0000313" key="15">
    <source>
        <dbReference type="Proteomes" id="UP001249851"/>
    </source>
</evidence>
<evidence type="ECO:0000256" key="11">
    <source>
        <dbReference type="ARBA" id="ARBA00023180"/>
    </source>
</evidence>
<keyword evidence="5" id="KW-0963">Cytoplasm</keyword>
<keyword evidence="4" id="KW-1003">Cell membrane</keyword>
<evidence type="ECO:0000256" key="8">
    <source>
        <dbReference type="ARBA" id="ARBA00022989"/>
    </source>
</evidence>
<evidence type="ECO:0000256" key="9">
    <source>
        <dbReference type="ARBA" id="ARBA00023136"/>
    </source>
</evidence>
<proteinExistence type="inferred from homology"/>
<keyword evidence="9 13" id="KW-0472">Membrane</keyword>
<keyword evidence="10" id="KW-1015">Disulfide bond</keyword>
<comment type="caution">
    <text evidence="14">The sequence shown here is derived from an EMBL/GenBank/DDBJ whole genome shotgun (WGS) entry which is preliminary data.</text>
</comment>
<evidence type="ECO:0000256" key="2">
    <source>
        <dbReference type="ARBA" id="ARBA00004274"/>
    </source>
</evidence>
<evidence type="ECO:0000256" key="12">
    <source>
        <dbReference type="ARBA" id="ARBA00023212"/>
    </source>
</evidence>
<evidence type="ECO:0000256" key="3">
    <source>
        <dbReference type="ARBA" id="ARBA00007574"/>
    </source>
</evidence>
<gene>
    <name evidence="14" type="ORF">P5673_026271</name>
</gene>